<dbReference type="AlphaFoldDB" id="A0A0F9RGF7"/>
<dbReference type="EMBL" id="LAZR01003627">
    <property type="protein sequence ID" value="KKN16308.1"/>
    <property type="molecule type" value="Genomic_DNA"/>
</dbReference>
<keyword evidence="1" id="KW-0472">Membrane</keyword>
<keyword evidence="1" id="KW-0812">Transmembrane</keyword>
<organism evidence="2">
    <name type="scientific">marine sediment metagenome</name>
    <dbReference type="NCBI Taxonomy" id="412755"/>
    <lineage>
        <taxon>unclassified sequences</taxon>
        <taxon>metagenomes</taxon>
        <taxon>ecological metagenomes</taxon>
    </lineage>
</organism>
<evidence type="ECO:0000313" key="2">
    <source>
        <dbReference type="EMBL" id="KKN16308.1"/>
    </source>
</evidence>
<proteinExistence type="predicted"/>
<feature type="transmembrane region" description="Helical" evidence="1">
    <location>
        <begin position="78"/>
        <end position="104"/>
    </location>
</feature>
<accession>A0A0F9RGF7</accession>
<sequence>MAEWEEVADGSFWQLADLRQYEPLFEEGARGLLELDLRLPVSQDVARELEDKLRDAGVEGVKVRTASPMLQIFFRKGFPWLAVIAAIILALIVLAILIVGFRLFKEVPGAVPIFAIAGLGILALIIVLATRKSSTKGVNQWP</sequence>
<evidence type="ECO:0000256" key="1">
    <source>
        <dbReference type="SAM" id="Phobius"/>
    </source>
</evidence>
<comment type="caution">
    <text evidence="2">The sequence shown here is derived from an EMBL/GenBank/DDBJ whole genome shotgun (WGS) entry which is preliminary data.</text>
</comment>
<gene>
    <name evidence="2" type="ORF">LCGC14_0977340</name>
</gene>
<feature type="transmembrane region" description="Helical" evidence="1">
    <location>
        <begin position="110"/>
        <end position="129"/>
    </location>
</feature>
<reference evidence="2" key="1">
    <citation type="journal article" date="2015" name="Nature">
        <title>Complex archaea that bridge the gap between prokaryotes and eukaryotes.</title>
        <authorList>
            <person name="Spang A."/>
            <person name="Saw J.H."/>
            <person name="Jorgensen S.L."/>
            <person name="Zaremba-Niedzwiedzka K."/>
            <person name="Martijn J."/>
            <person name="Lind A.E."/>
            <person name="van Eijk R."/>
            <person name="Schleper C."/>
            <person name="Guy L."/>
            <person name="Ettema T.J."/>
        </authorList>
    </citation>
    <scope>NUCLEOTIDE SEQUENCE</scope>
</reference>
<protein>
    <submittedName>
        <fullName evidence="2">Uncharacterized protein</fullName>
    </submittedName>
</protein>
<name>A0A0F9RGF7_9ZZZZ</name>
<keyword evidence="1" id="KW-1133">Transmembrane helix</keyword>